<dbReference type="Gene3D" id="1.10.1660.10">
    <property type="match status" value="1"/>
</dbReference>
<sequence length="124" mass="13969">MRIGDLAKRAGTTTRALRFYEAQGLLSARRSSNGYREYDEDDVRVVEEILMLQRIGFSLDETRPFIDCLRAGNDSGDVCAPSIETYERKLVQLDASVDRLTATRDRLSTMLSSARARSVDTQES</sequence>
<evidence type="ECO:0000313" key="5">
    <source>
        <dbReference type="EMBL" id="TDE10979.1"/>
    </source>
</evidence>
<dbReference type="PANTHER" id="PTHR30204">
    <property type="entry name" value="REDOX-CYCLING DRUG-SENSING TRANSCRIPTIONAL ACTIVATOR SOXR"/>
    <property type="match status" value="1"/>
</dbReference>
<reference evidence="5 6" key="1">
    <citation type="submission" date="2019-03" db="EMBL/GenBank/DDBJ databases">
        <title>Draft genome sequences of novel Actinobacteria.</title>
        <authorList>
            <person name="Sahin N."/>
            <person name="Ay H."/>
            <person name="Saygin H."/>
        </authorList>
    </citation>
    <scope>NUCLEOTIDE SEQUENCE [LARGE SCALE GENOMIC DNA]</scope>
    <source>
        <strain evidence="5 6">5K138</strain>
    </source>
</reference>
<dbReference type="InterPro" id="IPR009061">
    <property type="entry name" value="DNA-bd_dom_put_sf"/>
</dbReference>
<dbReference type="InterPro" id="IPR047057">
    <property type="entry name" value="MerR_fam"/>
</dbReference>
<dbReference type="GO" id="GO:0003700">
    <property type="term" value="F:DNA-binding transcription factor activity"/>
    <property type="evidence" value="ECO:0007669"/>
    <property type="project" value="InterPro"/>
</dbReference>
<dbReference type="GO" id="GO:0003677">
    <property type="term" value="F:DNA binding"/>
    <property type="evidence" value="ECO:0007669"/>
    <property type="project" value="UniProtKB-KW"/>
</dbReference>
<accession>A0A4R5DBE2</accession>
<keyword evidence="2" id="KW-0238">DNA-binding</keyword>
<feature type="domain" description="HTH merR-type" evidence="4">
    <location>
        <begin position="1"/>
        <end position="68"/>
    </location>
</feature>
<dbReference type="Pfam" id="PF13411">
    <property type="entry name" value="MerR_1"/>
    <property type="match status" value="1"/>
</dbReference>
<evidence type="ECO:0000256" key="2">
    <source>
        <dbReference type="ARBA" id="ARBA00023125"/>
    </source>
</evidence>
<protein>
    <submittedName>
        <fullName evidence="5">MerR family transcriptional regulator</fullName>
    </submittedName>
</protein>
<dbReference type="SUPFAM" id="SSF46955">
    <property type="entry name" value="Putative DNA-binding domain"/>
    <property type="match status" value="1"/>
</dbReference>
<dbReference type="PANTHER" id="PTHR30204:SF94">
    <property type="entry name" value="HEAVY METAL-DEPENDENT TRANSCRIPTIONAL REGULATOR HI_0293-RELATED"/>
    <property type="match status" value="1"/>
</dbReference>
<dbReference type="RefSeq" id="WP_131894266.1">
    <property type="nucleotide sequence ID" value="NZ_SMKZ01000012.1"/>
</dbReference>
<dbReference type="CDD" id="cd01282">
    <property type="entry name" value="HTH_MerR-like_sg3"/>
    <property type="match status" value="1"/>
</dbReference>
<dbReference type="PROSITE" id="PS50937">
    <property type="entry name" value="HTH_MERR_2"/>
    <property type="match status" value="1"/>
</dbReference>
<dbReference type="InterPro" id="IPR000551">
    <property type="entry name" value="MerR-type_HTH_dom"/>
</dbReference>
<name>A0A4R5DBE2_9ACTN</name>
<keyword evidence="6" id="KW-1185">Reference proteome</keyword>
<dbReference type="EMBL" id="SMKZ01000012">
    <property type="protein sequence ID" value="TDE10979.1"/>
    <property type="molecule type" value="Genomic_DNA"/>
</dbReference>
<dbReference type="OrthoDB" id="3824912at2"/>
<evidence type="ECO:0000259" key="4">
    <source>
        <dbReference type="PROSITE" id="PS50937"/>
    </source>
</evidence>
<gene>
    <name evidence="5" type="ORF">E1269_10900</name>
</gene>
<dbReference type="InParanoid" id="A0A4R5DBE2"/>
<keyword evidence="1" id="KW-0805">Transcription regulation</keyword>
<comment type="caution">
    <text evidence="5">The sequence shown here is derived from an EMBL/GenBank/DDBJ whole genome shotgun (WGS) entry which is preliminary data.</text>
</comment>
<dbReference type="AlphaFoldDB" id="A0A4R5DBE2"/>
<dbReference type="Proteomes" id="UP000294739">
    <property type="component" value="Unassembled WGS sequence"/>
</dbReference>
<evidence type="ECO:0000313" key="6">
    <source>
        <dbReference type="Proteomes" id="UP000294739"/>
    </source>
</evidence>
<evidence type="ECO:0000256" key="1">
    <source>
        <dbReference type="ARBA" id="ARBA00023015"/>
    </source>
</evidence>
<proteinExistence type="predicted"/>
<dbReference type="PRINTS" id="PR00040">
    <property type="entry name" value="HTHMERR"/>
</dbReference>
<organism evidence="5 6">
    <name type="scientific">Jiangella asiatica</name>
    <dbReference type="NCBI Taxonomy" id="2530372"/>
    <lineage>
        <taxon>Bacteria</taxon>
        <taxon>Bacillati</taxon>
        <taxon>Actinomycetota</taxon>
        <taxon>Actinomycetes</taxon>
        <taxon>Jiangellales</taxon>
        <taxon>Jiangellaceae</taxon>
        <taxon>Jiangella</taxon>
    </lineage>
</organism>
<evidence type="ECO:0000256" key="3">
    <source>
        <dbReference type="ARBA" id="ARBA00023163"/>
    </source>
</evidence>
<keyword evidence="3" id="KW-0804">Transcription</keyword>
<dbReference type="SMART" id="SM00422">
    <property type="entry name" value="HTH_MERR"/>
    <property type="match status" value="1"/>
</dbReference>